<sequence>MKDEHEFRPTDAMPWHPGPVPGTHEKVLSRDEADPGILTRLVRWEPGFATPAAVIRHEWAEEVYLLEGALHDLTLGETFSAGWFACRPPLMPHGPYRTAEGCVMLEIRYRA</sequence>
<keyword evidence="4" id="KW-1185">Reference proteome</keyword>
<dbReference type="Proteomes" id="UP000181951">
    <property type="component" value="Unassembled WGS sequence"/>
</dbReference>
<evidence type="ECO:0000313" key="4">
    <source>
        <dbReference type="Proteomes" id="UP000181951"/>
    </source>
</evidence>
<dbReference type="Pfam" id="PF12973">
    <property type="entry name" value="Cupin_7"/>
    <property type="match status" value="1"/>
</dbReference>
<name>A0A1H8E8F1_9ACTN</name>
<feature type="region of interest" description="Disordered" evidence="1">
    <location>
        <begin position="1"/>
        <end position="27"/>
    </location>
</feature>
<dbReference type="Gene3D" id="2.60.120.10">
    <property type="entry name" value="Jelly Rolls"/>
    <property type="match status" value="1"/>
</dbReference>
<accession>A0A1H8E8F1</accession>
<organism evidence="3 4">
    <name type="scientific">Actinacidiphila rubida</name>
    <dbReference type="NCBI Taxonomy" id="310780"/>
    <lineage>
        <taxon>Bacteria</taxon>
        <taxon>Bacillati</taxon>
        <taxon>Actinomycetota</taxon>
        <taxon>Actinomycetes</taxon>
        <taxon>Kitasatosporales</taxon>
        <taxon>Streptomycetaceae</taxon>
        <taxon>Actinacidiphila</taxon>
    </lineage>
</organism>
<evidence type="ECO:0000256" key="1">
    <source>
        <dbReference type="SAM" id="MobiDB-lite"/>
    </source>
</evidence>
<feature type="domain" description="ChrR-like cupin" evidence="2">
    <location>
        <begin position="9"/>
        <end position="105"/>
    </location>
</feature>
<dbReference type="InterPro" id="IPR025979">
    <property type="entry name" value="ChrR-like_cupin_dom"/>
</dbReference>
<gene>
    <name evidence="3" type="ORF">SAMN05216267_100272</name>
</gene>
<dbReference type="EMBL" id="FODD01000002">
    <property type="protein sequence ID" value="SEN15799.1"/>
    <property type="molecule type" value="Genomic_DNA"/>
</dbReference>
<dbReference type="SUPFAM" id="SSF51182">
    <property type="entry name" value="RmlC-like cupins"/>
    <property type="match status" value="1"/>
</dbReference>
<protein>
    <submittedName>
        <fullName evidence="3">ChrR Cupin-like domain-containing protein</fullName>
    </submittedName>
</protein>
<proteinExistence type="predicted"/>
<evidence type="ECO:0000313" key="3">
    <source>
        <dbReference type="EMBL" id="SEN15799.1"/>
    </source>
</evidence>
<dbReference type="InterPro" id="IPR014710">
    <property type="entry name" value="RmlC-like_jellyroll"/>
</dbReference>
<dbReference type="AlphaFoldDB" id="A0A1H8E8F1"/>
<dbReference type="RefSeq" id="WP_245791136.1">
    <property type="nucleotide sequence ID" value="NZ_FODD01000002.1"/>
</dbReference>
<reference evidence="3 4" key="1">
    <citation type="submission" date="2016-10" db="EMBL/GenBank/DDBJ databases">
        <authorList>
            <person name="de Groot N.N."/>
        </authorList>
    </citation>
    <scope>NUCLEOTIDE SEQUENCE [LARGE SCALE GENOMIC DNA]</scope>
    <source>
        <strain evidence="3 4">CGMCC 4.2026</strain>
    </source>
</reference>
<dbReference type="STRING" id="310780.SAMN05216267_100272"/>
<dbReference type="InterPro" id="IPR011051">
    <property type="entry name" value="RmlC_Cupin_sf"/>
</dbReference>
<evidence type="ECO:0000259" key="2">
    <source>
        <dbReference type="Pfam" id="PF12973"/>
    </source>
</evidence>